<name>A0A167G110_CALVF</name>
<feature type="chain" id="PRO_5007886564" evidence="1">
    <location>
        <begin position="26"/>
        <end position="315"/>
    </location>
</feature>
<evidence type="ECO:0000256" key="1">
    <source>
        <dbReference type="SAM" id="SignalP"/>
    </source>
</evidence>
<dbReference type="InterPro" id="IPR051678">
    <property type="entry name" value="AGP_Transferase"/>
</dbReference>
<keyword evidence="1" id="KW-0732">Signal</keyword>
<feature type="signal peptide" evidence="1">
    <location>
        <begin position="1"/>
        <end position="25"/>
    </location>
</feature>
<keyword evidence="3" id="KW-0808">Transferase</keyword>
<protein>
    <submittedName>
        <fullName evidence="3">Kinase-like protein</fullName>
    </submittedName>
</protein>
<dbReference type="EMBL" id="KV417353">
    <property type="protein sequence ID" value="KZO90063.1"/>
    <property type="molecule type" value="Genomic_DNA"/>
</dbReference>
<evidence type="ECO:0000259" key="2">
    <source>
        <dbReference type="Pfam" id="PF01636"/>
    </source>
</evidence>
<organism evidence="3 4">
    <name type="scientific">Calocera viscosa (strain TUFC12733)</name>
    <dbReference type="NCBI Taxonomy" id="1330018"/>
    <lineage>
        <taxon>Eukaryota</taxon>
        <taxon>Fungi</taxon>
        <taxon>Dikarya</taxon>
        <taxon>Basidiomycota</taxon>
        <taxon>Agaricomycotina</taxon>
        <taxon>Dacrymycetes</taxon>
        <taxon>Dacrymycetales</taxon>
        <taxon>Dacrymycetaceae</taxon>
        <taxon>Calocera</taxon>
    </lineage>
</organism>
<evidence type="ECO:0000313" key="3">
    <source>
        <dbReference type="EMBL" id="KZO90063.1"/>
    </source>
</evidence>
<reference evidence="3 4" key="1">
    <citation type="journal article" date="2016" name="Mol. Biol. Evol.">
        <title>Comparative Genomics of Early-Diverging Mushroom-Forming Fungi Provides Insights into the Origins of Lignocellulose Decay Capabilities.</title>
        <authorList>
            <person name="Nagy L.G."/>
            <person name="Riley R."/>
            <person name="Tritt A."/>
            <person name="Adam C."/>
            <person name="Daum C."/>
            <person name="Floudas D."/>
            <person name="Sun H."/>
            <person name="Yadav J.S."/>
            <person name="Pangilinan J."/>
            <person name="Larsson K.H."/>
            <person name="Matsuura K."/>
            <person name="Barry K."/>
            <person name="Labutti K."/>
            <person name="Kuo R."/>
            <person name="Ohm R.A."/>
            <person name="Bhattacharya S.S."/>
            <person name="Shirouzu T."/>
            <person name="Yoshinaga Y."/>
            <person name="Martin F.M."/>
            <person name="Grigoriev I.V."/>
            <person name="Hibbett D.S."/>
        </authorList>
    </citation>
    <scope>NUCLEOTIDE SEQUENCE [LARGE SCALE GENOMIC DNA]</scope>
    <source>
        <strain evidence="3 4">TUFC12733</strain>
    </source>
</reference>
<dbReference type="Pfam" id="PF01636">
    <property type="entry name" value="APH"/>
    <property type="match status" value="1"/>
</dbReference>
<gene>
    <name evidence="3" type="ORF">CALVIDRAFT_507306</name>
</gene>
<dbReference type="InterPro" id="IPR002575">
    <property type="entry name" value="Aminoglycoside_PTrfase"/>
</dbReference>
<dbReference type="OrthoDB" id="8300194at2759"/>
<dbReference type="Gene3D" id="3.90.1200.10">
    <property type="match status" value="1"/>
</dbReference>
<dbReference type="InterPro" id="IPR011009">
    <property type="entry name" value="Kinase-like_dom_sf"/>
</dbReference>
<dbReference type="PANTHER" id="PTHR21310:SF15">
    <property type="entry name" value="AMINOGLYCOSIDE PHOSPHOTRANSFERASE DOMAIN-CONTAINING PROTEIN"/>
    <property type="match status" value="1"/>
</dbReference>
<dbReference type="AlphaFoldDB" id="A0A167G110"/>
<accession>A0A167G110</accession>
<sequence>MITTSMPLTMLSVISHFAHLLLVSARELMSCAPRSISMRLRTALGGAAVHWVVVPAMRFLQKHETPLFVKPCRASYQIRSEMSAMRLVRSMSTIPVPRPILGVSCSAGNWIIMARVKGITLGSIIEQIPDENLQRITAQIHAYFLQLREIPSPFGDVICSIDGSAITDERLMRFGQCGPFRNLEAMMDQIGCKLRRDCGPPVFTHGDLACHNIMVDPESGNVTGVIDWEQAMWGPPFWEMVKGRMSLVAYDPNTVGVKRWRSSLNGILGTGFEEELQEEQRTLEWGIPFDALESEHSGRWAHPRSANLGVLVLRL</sequence>
<evidence type="ECO:0000313" key="4">
    <source>
        <dbReference type="Proteomes" id="UP000076738"/>
    </source>
</evidence>
<keyword evidence="4" id="KW-1185">Reference proteome</keyword>
<dbReference type="Proteomes" id="UP000076738">
    <property type="component" value="Unassembled WGS sequence"/>
</dbReference>
<dbReference type="STRING" id="1330018.A0A167G110"/>
<dbReference type="GO" id="GO:0016301">
    <property type="term" value="F:kinase activity"/>
    <property type="evidence" value="ECO:0007669"/>
    <property type="project" value="UniProtKB-KW"/>
</dbReference>
<dbReference type="CDD" id="cd05120">
    <property type="entry name" value="APH_ChoK_like"/>
    <property type="match status" value="1"/>
</dbReference>
<dbReference type="PANTHER" id="PTHR21310">
    <property type="entry name" value="AMINOGLYCOSIDE PHOSPHOTRANSFERASE-RELATED-RELATED"/>
    <property type="match status" value="1"/>
</dbReference>
<dbReference type="SUPFAM" id="SSF56112">
    <property type="entry name" value="Protein kinase-like (PK-like)"/>
    <property type="match status" value="1"/>
</dbReference>
<keyword evidence="3" id="KW-0418">Kinase</keyword>
<proteinExistence type="predicted"/>
<feature type="domain" description="Aminoglycoside phosphotransferase" evidence="2">
    <location>
        <begin position="65"/>
        <end position="240"/>
    </location>
</feature>